<reference evidence="7 8" key="1">
    <citation type="submission" date="2016-06" db="EMBL/GenBank/DDBJ databases">
        <authorList>
            <person name="Kjaerup R.B."/>
            <person name="Dalgaard T.S."/>
            <person name="Juul-Madsen H.R."/>
        </authorList>
    </citation>
    <scope>NUCLEOTIDE SEQUENCE [LARGE SCALE GENOMIC DNA]</scope>
    <source>
        <strain evidence="7 8">1165133.8</strain>
    </source>
</reference>
<feature type="domain" description="AMP-binding enzyme C-terminal" evidence="6">
    <location>
        <begin position="418"/>
        <end position="494"/>
    </location>
</feature>
<dbReference type="Pfam" id="PF13193">
    <property type="entry name" value="AMP-binding_C"/>
    <property type="match status" value="1"/>
</dbReference>
<dbReference type="AlphaFoldDB" id="A0A1A3PD04"/>
<dbReference type="SUPFAM" id="SSF56801">
    <property type="entry name" value="Acetyl-CoA synthetase-like"/>
    <property type="match status" value="1"/>
</dbReference>
<gene>
    <name evidence="7" type="ORF">A5634_13400</name>
</gene>
<dbReference type="NCBIfam" id="NF009927">
    <property type="entry name" value="PRK13388.1"/>
    <property type="match status" value="1"/>
</dbReference>
<evidence type="ECO:0000256" key="1">
    <source>
        <dbReference type="ARBA" id="ARBA00006432"/>
    </source>
</evidence>
<name>A0A1A3PD04_MYCAS</name>
<dbReference type="Gene3D" id="3.40.50.12780">
    <property type="entry name" value="N-terminal domain of ligase-like"/>
    <property type="match status" value="1"/>
</dbReference>
<dbReference type="EMBL" id="LZLS01000003">
    <property type="protein sequence ID" value="OBK31575.1"/>
    <property type="molecule type" value="Genomic_DNA"/>
</dbReference>
<dbReference type="Proteomes" id="UP000093928">
    <property type="component" value="Unassembled WGS sequence"/>
</dbReference>
<dbReference type="RefSeq" id="WP_065142130.1">
    <property type="nucleotide sequence ID" value="NZ_LZLS01000003.1"/>
</dbReference>
<protein>
    <submittedName>
        <fullName evidence="7">Acyl-CoA synthetase</fullName>
    </submittedName>
</protein>
<dbReference type="GO" id="GO:0005524">
    <property type="term" value="F:ATP binding"/>
    <property type="evidence" value="ECO:0007669"/>
    <property type="project" value="UniProtKB-KW"/>
</dbReference>
<dbReference type="FunFam" id="3.40.50.12780:FF:000042">
    <property type="entry name" value="Possible fatty-acid-CoA ligase fadD1"/>
    <property type="match status" value="1"/>
</dbReference>
<evidence type="ECO:0000256" key="4">
    <source>
        <dbReference type="ARBA" id="ARBA00022840"/>
    </source>
</evidence>
<feature type="domain" description="AMP-dependent synthetase/ligase" evidence="5">
    <location>
        <begin position="17"/>
        <end position="367"/>
    </location>
</feature>
<dbReference type="GO" id="GO:0004467">
    <property type="term" value="F:long-chain fatty acid-CoA ligase activity"/>
    <property type="evidence" value="ECO:0007669"/>
    <property type="project" value="TreeGrafter"/>
</dbReference>
<accession>A0A1A3PD04</accession>
<comment type="caution">
    <text evidence="7">The sequence shown here is derived from an EMBL/GenBank/DDBJ whole genome shotgun (WGS) entry which is preliminary data.</text>
</comment>
<evidence type="ECO:0000313" key="7">
    <source>
        <dbReference type="EMBL" id="OBK31575.1"/>
    </source>
</evidence>
<dbReference type="InterPro" id="IPR045851">
    <property type="entry name" value="AMP-bd_C_sf"/>
</dbReference>
<evidence type="ECO:0000313" key="8">
    <source>
        <dbReference type="Proteomes" id="UP000093928"/>
    </source>
</evidence>
<keyword evidence="3" id="KW-0547">Nucleotide-binding</keyword>
<keyword evidence="4" id="KW-0067">ATP-binding</keyword>
<dbReference type="OrthoDB" id="9803968at2"/>
<dbReference type="GO" id="GO:0005324">
    <property type="term" value="F:long-chain fatty acid transmembrane transporter activity"/>
    <property type="evidence" value="ECO:0007669"/>
    <property type="project" value="TreeGrafter"/>
</dbReference>
<dbReference type="PROSITE" id="PS00455">
    <property type="entry name" value="AMP_BINDING"/>
    <property type="match status" value="1"/>
</dbReference>
<dbReference type="PANTHER" id="PTHR43107">
    <property type="entry name" value="LONG-CHAIN FATTY ACID TRANSPORT PROTEIN"/>
    <property type="match status" value="1"/>
</dbReference>
<proteinExistence type="inferred from homology"/>
<dbReference type="Gene3D" id="3.30.300.30">
    <property type="match status" value="1"/>
</dbReference>
<evidence type="ECO:0000256" key="3">
    <source>
        <dbReference type="ARBA" id="ARBA00022741"/>
    </source>
</evidence>
<dbReference type="GO" id="GO:0005886">
    <property type="term" value="C:plasma membrane"/>
    <property type="evidence" value="ECO:0007669"/>
    <property type="project" value="TreeGrafter"/>
</dbReference>
<dbReference type="InterPro" id="IPR042099">
    <property type="entry name" value="ANL_N_sf"/>
</dbReference>
<dbReference type="InterPro" id="IPR000873">
    <property type="entry name" value="AMP-dep_synth/lig_dom"/>
</dbReference>
<dbReference type="Pfam" id="PF00501">
    <property type="entry name" value="AMP-binding"/>
    <property type="match status" value="1"/>
</dbReference>
<dbReference type="InterPro" id="IPR020845">
    <property type="entry name" value="AMP-binding_CS"/>
</dbReference>
<organism evidence="7 8">
    <name type="scientific">Mycobacterium asiaticum</name>
    <dbReference type="NCBI Taxonomy" id="1790"/>
    <lineage>
        <taxon>Bacteria</taxon>
        <taxon>Bacillati</taxon>
        <taxon>Actinomycetota</taxon>
        <taxon>Actinomycetes</taxon>
        <taxon>Mycobacteriales</taxon>
        <taxon>Mycobacteriaceae</taxon>
        <taxon>Mycobacterium</taxon>
    </lineage>
</organism>
<sequence>MTETIQALLRQRLSDSAIAVKYVELQWTWHQYLERATVQAAALLGAADPERPMHIGSLLGNTPDMLTQMAAAGLGGYVLCGLNTTRRGEALAADIRRADCQIVVTDAEHRPLLDGLDLGDARILEIASPQWDTLLADAGPLVPHREVEMTDPFMMIFTSGTSGNPKAVQVSHLMPTFAGRSLADRFNLTEQDTCYVSMPLFHSNAVVAGWAPAVVSGAAIVPAKFSASNFLSDVRRYQVTYMNYVGKPLAYILATPEHDDDDADNPLRVAFGNEANEKDIQDFARRFDVQVEDGFGSTENAVIVIREPGTPPGSIGRGIGGIAVYNSDTGTECAVAELDQHGALLNADQAVGELVNTAGSGFFTGYYNDPEANAERLRDGMYWSGDLAYKDRDGWIYLAGRTADWMRVDGENLAAAPIERILLRHNAINRVAVYAVPDERVGDQIMAAVVLHEGRTFEPELLQAFLDEQPDLSPKARPRYVRIAADLPSTATHKVLKRQLIAEGTTVGPGETLWVREERGTAYWTMR</sequence>
<keyword evidence="2" id="KW-0436">Ligase</keyword>
<evidence type="ECO:0000256" key="2">
    <source>
        <dbReference type="ARBA" id="ARBA00022598"/>
    </source>
</evidence>
<evidence type="ECO:0000259" key="6">
    <source>
        <dbReference type="Pfam" id="PF13193"/>
    </source>
</evidence>
<dbReference type="GO" id="GO:0044539">
    <property type="term" value="P:long-chain fatty acid import into cell"/>
    <property type="evidence" value="ECO:0007669"/>
    <property type="project" value="TreeGrafter"/>
</dbReference>
<dbReference type="PANTHER" id="PTHR43107:SF15">
    <property type="entry name" value="FATTY ACID TRANSPORT PROTEIN 3, ISOFORM A"/>
    <property type="match status" value="1"/>
</dbReference>
<evidence type="ECO:0000259" key="5">
    <source>
        <dbReference type="Pfam" id="PF00501"/>
    </source>
</evidence>
<comment type="similarity">
    <text evidence="1">Belongs to the ATP-dependent AMP-binding enzyme family.</text>
</comment>
<dbReference type="InterPro" id="IPR025110">
    <property type="entry name" value="AMP-bd_C"/>
</dbReference>